<dbReference type="Gene3D" id="3.30.420.240">
    <property type="match status" value="1"/>
</dbReference>
<dbReference type="Pfam" id="PF04466">
    <property type="entry name" value="Terminase_3"/>
    <property type="match status" value="1"/>
</dbReference>
<evidence type="ECO:0000256" key="1">
    <source>
        <dbReference type="ARBA" id="ARBA00022612"/>
    </source>
</evidence>
<gene>
    <name evidence="4" type="ORF">GGR03_003556</name>
</gene>
<dbReference type="AlphaFoldDB" id="A0A7W6HGE4"/>
<dbReference type="Pfam" id="PF17289">
    <property type="entry name" value="Terminase_6C"/>
    <property type="match status" value="1"/>
</dbReference>
<keyword evidence="1" id="KW-1188">Viral release from host cell</keyword>
<evidence type="ECO:0000313" key="4">
    <source>
        <dbReference type="EMBL" id="MBB4004468.1"/>
    </source>
</evidence>
<feature type="domain" description="Phage terminase large subunit N-terminal" evidence="2">
    <location>
        <begin position="23"/>
        <end position="228"/>
    </location>
</feature>
<keyword evidence="5" id="KW-1185">Reference proteome</keyword>
<reference evidence="4 5" key="1">
    <citation type="submission" date="2020-08" db="EMBL/GenBank/DDBJ databases">
        <title>Genomic Encyclopedia of Type Strains, Phase IV (KMG-IV): sequencing the most valuable type-strain genomes for metagenomic binning, comparative biology and taxonomic classification.</title>
        <authorList>
            <person name="Goeker M."/>
        </authorList>
    </citation>
    <scope>NUCLEOTIDE SEQUENCE [LARGE SCALE GENOMIC DNA]</scope>
    <source>
        <strain evidence="4 5">DSM 103570</strain>
    </source>
</reference>
<dbReference type="Gene3D" id="3.40.50.300">
    <property type="entry name" value="P-loop containing nucleotide triphosphate hydrolases"/>
    <property type="match status" value="1"/>
</dbReference>
<dbReference type="InterPro" id="IPR035412">
    <property type="entry name" value="Terminase_L_N"/>
</dbReference>
<proteinExistence type="predicted"/>
<evidence type="ECO:0000313" key="5">
    <source>
        <dbReference type="Proteomes" id="UP000588647"/>
    </source>
</evidence>
<dbReference type="EMBL" id="JACIEM010000004">
    <property type="protein sequence ID" value="MBB4004468.1"/>
    <property type="molecule type" value="Genomic_DNA"/>
</dbReference>
<feature type="domain" description="Terminase large subunit gp17-like C-terminal" evidence="3">
    <location>
        <begin position="262"/>
        <end position="413"/>
    </location>
</feature>
<dbReference type="Proteomes" id="UP000588647">
    <property type="component" value="Unassembled WGS sequence"/>
</dbReference>
<protein>
    <submittedName>
        <fullName evidence="4">Phage terminase large subunit-like protein</fullName>
    </submittedName>
</protein>
<evidence type="ECO:0000259" key="3">
    <source>
        <dbReference type="Pfam" id="PF17289"/>
    </source>
</evidence>
<comment type="caution">
    <text evidence="4">The sequence shown here is derived from an EMBL/GenBank/DDBJ whole genome shotgun (WGS) entry which is preliminary data.</text>
</comment>
<accession>A0A7W6HGE4</accession>
<sequence length="435" mass="47961">MPTFSLTAKQQELRNTAAGPARHILGYGGSRSGKTFGFCYCVATRALAAPSSRHLIARLHNIDVRQAVMMDTWPAMMRAAYPGVPYTQNKQDQFITLPDGAEVWFGGLDDKERVEKILGKEFSTIYSNECSQIAYDTILTLRTRLAQNVKRRDGRDLPLKAYYDLNPVGRSHWTYREFVEGVRPENRLPLPSGTRAYVTLNPDDNPHLPAAYLEELDTLPERQRQRFKEGKYLSEVPGTLWPQDRIDAARRAAPPQLTRVVIGVDPSGSDGMGGDSQGIVVVGKGVDGHAYVLDDATCKRSPAGWGRQVVDTFGKWRADKVVAEANYGGAMVESTIKLADSTVPVKLVTASRGKHVRAEPVAGLYEDREGFPARCHHIGTFVELEDQMAMFTTDGYQGSGSPDRADALVWALTELMVKSEPKPGSGRTQTIVGAY</sequence>
<dbReference type="InterPro" id="IPR027417">
    <property type="entry name" value="P-loop_NTPase"/>
</dbReference>
<organism evidence="4 5">
    <name type="scientific">Aurantimonas endophytica</name>
    <dbReference type="NCBI Taxonomy" id="1522175"/>
    <lineage>
        <taxon>Bacteria</taxon>
        <taxon>Pseudomonadati</taxon>
        <taxon>Pseudomonadota</taxon>
        <taxon>Alphaproteobacteria</taxon>
        <taxon>Hyphomicrobiales</taxon>
        <taxon>Aurantimonadaceae</taxon>
        <taxon>Aurantimonas</taxon>
    </lineage>
</organism>
<name>A0A7W6HGE4_9HYPH</name>
<evidence type="ECO:0000259" key="2">
    <source>
        <dbReference type="Pfam" id="PF04466"/>
    </source>
</evidence>
<dbReference type="RefSeq" id="WP_183210033.1">
    <property type="nucleotide sequence ID" value="NZ_JAAAMM010000004.1"/>
</dbReference>
<dbReference type="InterPro" id="IPR035421">
    <property type="entry name" value="Terminase_6C"/>
</dbReference>